<feature type="non-terminal residue" evidence="2">
    <location>
        <position position="87"/>
    </location>
</feature>
<keyword evidence="3" id="KW-1185">Reference proteome</keyword>
<feature type="transmembrane region" description="Helical" evidence="1">
    <location>
        <begin position="6"/>
        <end position="28"/>
    </location>
</feature>
<protein>
    <submittedName>
        <fullName evidence="2">Fe-S oxidoreductase</fullName>
    </submittedName>
</protein>
<feature type="transmembrane region" description="Helical" evidence="1">
    <location>
        <begin position="64"/>
        <end position="86"/>
    </location>
</feature>
<gene>
    <name evidence="2" type="ORF">RB614_28975</name>
</gene>
<dbReference type="Proteomes" id="UP001230908">
    <property type="component" value="Unassembled WGS sequence"/>
</dbReference>
<evidence type="ECO:0000313" key="3">
    <source>
        <dbReference type="Proteomes" id="UP001230908"/>
    </source>
</evidence>
<dbReference type="EMBL" id="JAVHUY010000031">
    <property type="protein sequence ID" value="MDQ7908571.1"/>
    <property type="molecule type" value="Genomic_DNA"/>
</dbReference>
<evidence type="ECO:0000256" key="1">
    <source>
        <dbReference type="SAM" id="Phobius"/>
    </source>
</evidence>
<name>A0ABU0ZPC2_9ACTN</name>
<accession>A0ABU0ZPC2</accession>
<keyword evidence="1" id="KW-0812">Transmembrane</keyword>
<sequence length="87" mass="9592">MVGIRVVTTFVAAAVTVVAVVLAVRAVWRMVAVIRLGQPDPSRFAGKSVRLRRMLAETFGHTRMLKWSVVGAAHWFVMVAFIVLSLL</sequence>
<evidence type="ECO:0000313" key="2">
    <source>
        <dbReference type="EMBL" id="MDQ7908571.1"/>
    </source>
</evidence>
<comment type="caution">
    <text evidence="2">The sequence shown here is derived from an EMBL/GenBank/DDBJ whole genome shotgun (WGS) entry which is preliminary data.</text>
</comment>
<proteinExistence type="predicted"/>
<keyword evidence="1" id="KW-0472">Membrane</keyword>
<reference evidence="2 3" key="1">
    <citation type="submission" date="2023-08" db="EMBL/GenBank/DDBJ databases">
        <title>Phytohabitans sansha sp. nov., isolated from marine sediment.</title>
        <authorList>
            <person name="Zhao Y."/>
            <person name="Yi K."/>
        </authorList>
    </citation>
    <scope>NUCLEOTIDE SEQUENCE [LARGE SCALE GENOMIC DNA]</scope>
    <source>
        <strain evidence="2 3">ZYX-F-186</strain>
    </source>
</reference>
<keyword evidence="1" id="KW-1133">Transmembrane helix</keyword>
<organism evidence="2 3">
    <name type="scientific">Phytohabitans maris</name>
    <dbReference type="NCBI Taxonomy" id="3071409"/>
    <lineage>
        <taxon>Bacteria</taxon>
        <taxon>Bacillati</taxon>
        <taxon>Actinomycetota</taxon>
        <taxon>Actinomycetes</taxon>
        <taxon>Micromonosporales</taxon>
        <taxon>Micromonosporaceae</taxon>
    </lineage>
</organism>